<dbReference type="InterPro" id="IPR045749">
    <property type="entry name" value="DUF6090"/>
</dbReference>
<evidence type="ECO:0000313" key="3">
    <source>
        <dbReference type="Proteomes" id="UP000239068"/>
    </source>
</evidence>
<dbReference type="Proteomes" id="UP000239068">
    <property type="component" value="Unassembled WGS sequence"/>
</dbReference>
<keyword evidence="1" id="KW-0472">Membrane</keyword>
<dbReference type="OrthoDB" id="822214at2"/>
<gene>
    <name evidence="2" type="ORF">BTO16_07860</name>
</gene>
<keyword evidence="1" id="KW-1133">Transmembrane helix</keyword>
<feature type="transmembrane region" description="Helical" evidence="1">
    <location>
        <begin position="21"/>
        <end position="42"/>
    </location>
</feature>
<protein>
    <submittedName>
        <fullName evidence="2">Uncharacterized protein</fullName>
    </submittedName>
</protein>
<proteinExistence type="predicted"/>
<evidence type="ECO:0000313" key="2">
    <source>
        <dbReference type="EMBL" id="PQJ82496.1"/>
    </source>
</evidence>
<keyword evidence="3" id="KW-1185">Reference proteome</keyword>
<sequence length="253" mass="29471">MIKFFRHIRKSLVMENKTSKYFKYAVGEIILVVIGILIALQINNWHEARKQEKQIHTNILSLAKDISIDTLEQNRTTKSLQREIKAGKNIIAIMESETHYISDSLAFILDFNAFTGVYNYPEQTNTWKLLNSSGSLAEFPDTILLRMLQDYYDSYTSLTTNFSESGNQSRLDLRKIKYELFLDADHKKFFPTNTPKPPSKKAYKAIFEDKRILPLCRYINGGANFFEPKFISVQKKAEAIIRYIKLNYKSLKQ</sequence>
<dbReference type="EMBL" id="MSCM01000001">
    <property type="protein sequence ID" value="PQJ82496.1"/>
    <property type="molecule type" value="Genomic_DNA"/>
</dbReference>
<dbReference type="Pfam" id="PF19578">
    <property type="entry name" value="DUF6090"/>
    <property type="match status" value="1"/>
</dbReference>
<name>A0A2S7WY93_9FLAO</name>
<comment type="caution">
    <text evidence="2">The sequence shown here is derived from an EMBL/GenBank/DDBJ whole genome shotgun (WGS) entry which is preliminary data.</text>
</comment>
<dbReference type="RefSeq" id="WP_105021057.1">
    <property type="nucleotide sequence ID" value="NZ_MSCM01000001.1"/>
</dbReference>
<accession>A0A2S7WY93</accession>
<organism evidence="2 3">
    <name type="scientific">Polaribacter glomeratus</name>
    <dbReference type="NCBI Taxonomy" id="102"/>
    <lineage>
        <taxon>Bacteria</taxon>
        <taxon>Pseudomonadati</taxon>
        <taxon>Bacteroidota</taxon>
        <taxon>Flavobacteriia</taxon>
        <taxon>Flavobacteriales</taxon>
        <taxon>Flavobacteriaceae</taxon>
    </lineage>
</organism>
<evidence type="ECO:0000256" key="1">
    <source>
        <dbReference type="SAM" id="Phobius"/>
    </source>
</evidence>
<keyword evidence="1" id="KW-0812">Transmembrane</keyword>
<reference evidence="2 3" key="1">
    <citation type="submission" date="2016-12" db="EMBL/GenBank/DDBJ databases">
        <title>Trade-off between light-utilization and light-protection in marine flavobacteria.</title>
        <authorList>
            <person name="Kumagai Y."/>
            <person name="Yoshizawa S."/>
            <person name="Kogure K."/>
            <person name="Iwasaki W."/>
        </authorList>
    </citation>
    <scope>NUCLEOTIDE SEQUENCE [LARGE SCALE GENOMIC DNA]</scope>
    <source>
        <strain evidence="2 3">ATCC 43844</strain>
    </source>
</reference>
<dbReference type="AlphaFoldDB" id="A0A2S7WY93"/>